<feature type="domain" description="RING-type" evidence="7">
    <location>
        <begin position="29"/>
        <end position="78"/>
    </location>
</feature>
<dbReference type="InterPro" id="IPR027370">
    <property type="entry name" value="Znf-RING_euk"/>
</dbReference>
<keyword evidence="9" id="KW-1185">Reference proteome</keyword>
<dbReference type="EMBL" id="KZ293647">
    <property type="protein sequence ID" value="PBK99770.1"/>
    <property type="molecule type" value="Genomic_DNA"/>
</dbReference>
<dbReference type="Proteomes" id="UP000217790">
    <property type="component" value="Unassembled WGS sequence"/>
</dbReference>
<evidence type="ECO:0000256" key="6">
    <source>
        <dbReference type="SAM" id="MobiDB-lite"/>
    </source>
</evidence>
<keyword evidence="1" id="KW-0479">Metal-binding</keyword>
<dbReference type="Pfam" id="PF13445">
    <property type="entry name" value="zf-RING_UBOX"/>
    <property type="match status" value="1"/>
</dbReference>
<keyword evidence="5" id="KW-0175">Coiled coil</keyword>
<organism evidence="8 9">
    <name type="scientific">Armillaria gallica</name>
    <name type="common">Bulbous honey fungus</name>
    <name type="synonym">Armillaria bulbosa</name>
    <dbReference type="NCBI Taxonomy" id="47427"/>
    <lineage>
        <taxon>Eukaryota</taxon>
        <taxon>Fungi</taxon>
        <taxon>Dikarya</taxon>
        <taxon>Basidiomycota</taxon>
        <taxon>Agaricomycotina</taxon>
        <taxon>Agaricomycetes</taxon>
        <taxon>Agaricomycetidae</taxon>
        <taxon>Agaricales</taxon>
        <taxon>Marasmiineae</taxon>
        <taxon>Physalacriaceae</taxon>
        <taxon>Armillaria</taxon>
    </lineage>
</organism>
<dbReference type="AlphaFoldDB" id="A0A2H3E0B2"/>
<evidence type="ECO:0000259" key="7">
    <source>
        <dbReference type="PROSITE" id="PS50089"/>
    </source>
</evidence>
<dbReference type="InterPro" id="IPR017907">
    <property type="entry name" value="Znf_RING_CS"/>
</dbReference>
<accession>A0A2H3E0B2</accession>
<dbReference type="GO" id="GO:0008270">
    <property type="term" value="F:zinc ion binding"/>
    <property type="evidence" value="ECO:0007669"/>
    <property type="project" value="UniProtKB-KW"/>
</dbReference>
<dbReference type="SMART" id="SM00184">
    <property type="entry name" value="RING"/>
    <property type="match status" value="1"/>
</dbReference>
<dbReference type="PROSITE" id="PS00518">
    <property type="entry name" value="ZF_RING_1"/>
    <property type="match status" value="1"/>
</dbReference>
<evidence type="ECO:0000256" key="5">
    <source>
        <dbReference type="SAM" id="Coils"/>
    </source>
</evidence>
<dbReference type="Gene3D" id="3.30.40.10">
    <property type="entry name" value="Zinc/RING finger domain, C3HC4 (zinc finger)"/>
    <property type="match status" value="1"/>
</dbReference>
<name>A0A2H3E0B2_ARMGA</name>
<feature type="region of interest" description="Disordered" evidence="6">
    <location>
        <begin position="281"/>
        <end position="308"/>
    </location>
</feature>
<evidence type="ECO:0000256" key="1">
    <source>
        <dbReference type="ARBA" id="ARBA00022723"/>
    </source>
</evidence>
<dbReference type="OMA" id="RPNASET"/>
<keyword evidence="3" id="KW-0862">Zinc</keyword>
<reference evidence="9" key="1">
    <citation type="journal article" date="2017" name="Nat. Ecol. Evol.">
        <title>Genome expansion and lineage-specific genetic innovations in the forest pathogenic fungi Armillaria.</title>
        <authorList>
            <person name="Sipos G."/>
            <person name="Prasanna A.N."/>
            <person name="Walter M.C."/>
            <person name="O'Connor E."/>
            <person name="Balint B."/>
            <person name="Krizsan K."/>
            <person name="Kiss B."/>
            <person name="Hess J."/>
            <person name="Varga T."/>
            <person name="Slot J."/>
            <person name="Riley R."/>
            <person name="Boka B."/>
            <person name="Rigling D."/>
            <person name="Barry K."/>
            <person name="Lee J."/>
            <person name="Mihaltcheva S."/>
            <person name="LaButti K."/>
            <person name="Lipzen A."/>
            <person name="Waldron R."/>
            <person name="Moloney N.M."/>
            <person name="Sperisen C."/>
            <person name="Kredics L."/>
            <person name="Vagvoelgyi C."/>
            <person name="Patrignani A."/>
            <person name="Fitzpatrick D."/>
            <person name="Nagy I."/>
            <person name="Doyle S."/>
            <person name="Anderson J.B."/>
            <person name="Grigoriev I.V."/>
            <person name="Gueldener U."/>
            <person name="Muensterkoetter M."/>
            <person name="Nagy L.G."/>
        </authorList>
    </citation>
    <scope>NUCLEOTIDE SEQUENCE [LARGE SCALE GENOMIC DNA]</scope>
    <source>
        <strain evidence="9">Ar21-2</strain>
    </source>
</reference>
<feature type="region of interest" description="Disordered" evidence="6">
    <location>
        <begin position="245"/>
        <end position="268"/>
    </location>
</feature>
<evidence type="ECO:0000313" key="9">
    <source>
        <dbReference type="Proteomes" id="UP000217790"/>
    </source>
</evidence>
<evidence type="ECO:0000256" key="3">
    <source>
        <dbReference type="ARBA" id="ARBA00022833"/>
    </source>
</evidence>
<dbReference type="SUPFAM" id="SSF57850">
    <property type="entry name" value="RING/U-box"/>
    <property type="match status" value="1"/>
</dbReference>
<gene>
    <name evidence="8" type="ORF">ARMGADRAFT_517620</name>
</gene>
<dbReference type="OrthoDB" id="6270329at2759"/>
<protein>
    <recommendedName>
        <fullName evidence="7">RING-type domain-containing protein</fullName>
    </recommendedName>
</protein>
<proteinExistence type="predicted"/>
<sequence length="308" mass="34498">MPLFRRYKIQQPGFLSACCISTTTMAPQCAICLCDLTNPVCIPCGHVFCSECLTKFIAEGSDTHSAEDGLKATCPFCREKFPIAIPNLRYLPERFHPFVVDPLRKVFITSDNSEKLELVNRIENLEKEILDLKQKNASLESDRDQLQGKCTEVERLNQVRSEENRRLRADCTIAKMQASVYGSRVKNQEKTLDEVKRSLGIATESLERDSRLRRAFETPFDPERARSIGLPRKFDFNFSSQAISRSSDSQIVSDRPNASETTGSMRDLTLGGTDARLISTPLSNFSVPNPSTARDVTTDASRLESTSG</sequence>
<dbReference type="STRING" id="47427.A0A2H3E0B2"/>
<keyword evidence="2 4" id="KW-0863">Zinc-finger</keyword>
<dbReference type="InterPro" id="IPR001841">
    <property type="entry name" value="Znf_RING"/>
</dbReference>
<dbReference type="InterPro" id="IPR013083">
    <property type="entry name" value="Znf_RING/FYVE/PHD"/>
</dbReference>
<dbReference type="PROSITE" id="PS50089">
    <property type="entry name" value="ZF_RING_2"/>
    <property type="match status" value="1"/>
</dbReference>
<evidence type="ECO:0000313" key="8">
    <source>
        <dbReference type="EMBL" id="PBK99770.1"/>
    </source>
</evidence>
<evidence type="ECO:0000256" key="4">
    <source>
        <dbReference type="PROSITE-ProRule" id="PRU00175"/>
    </source>
</evidence>
<dbReference type="InParanoid" id="A0A2H3E0B2"/>
<evidence type="ECO:0000256" key="2">
    <source>
        <dbReference type="ARBA" id="ARBA00022771"/>
    </source>
</evidence>
<feature type="coiled-coil region" evidence="5">
    <location>
        <begin position="108"/>
        <end position="156"/>
    </location>
</feature>